<organism evidence="1 2">
    <name type="scientific">Polarella glacialis</name>
    <name type="common">Dinoflagellate</name>
    <dbReference type="NCBI Taxonomy" id="89957"/>
    <lineage>
        <taxon>Eukaryota</taxon>
        <taxon>Sar</taxon>
        <taxon>Alveolata</taxon>
        <taxon>Dinophyceae</taxon>
        <taxon>Suessiales</taxon>
        <taxon>Suessiaceae</taxon>
        <taxon>Polarella</taxon>
    </lineage>
</organism>
<evidence type="ECO:0000313" key="2">
    <source>
        <dbReference type="Proteomes" id="UP000654075"/>
    </source>
</evidence>
<keyword evidence="2" id="KW-1185">Reference proteome</keyword>
<gene>
    <name evidence="1" type="ORF">PGLA1383_LOCUS7951</name>
</gene>
<dbReference type="EMBL" id="CAJNNV010003528">
    <property type="protein sequence ID" value="CAE8589174.1"/>
    <property type="molecule type" value="Genomic_DNA"/>
</dbReference>
<sequence>MLQIVRYGTSKYVNSSQALCMNEKAVGDQPDASTTSGLRVVVSGCAPGFRVTDFQCCCCWCCCYCCCCCCCCCCCLSARSAARRKQPASRPAISVAAAGMLKSMPG</sequence>
<dbReference type="AlphaFoldDB" id="A0A813DMQ5"/>
<name>A0A813DMQ5_POLGL</name>
<reference evidence="1" key="1">
    <citation type="submission" date="2021-02" db="EMBL/GenBank/DDBJ databases">
        <authorList>
            <person name="Dougan E. K."/>
            <person name="Rhodes N."/>
            <person name="Thang M."/>
            <person name="Chan C."/>
        </authorList>
    </citation>
    <scope>NUCLEOTIDE SEQUENCE</scope>
</reference>
<accession>A0A813DMQ5</accession>
<proteinExistence type="predicted"/>
<comment type="caution">
    <text evidence="1">The sequence shown here is derived from an EMBL/GenBank/DDBJ whole genome shotgun (WGS) entry which is preliminary data.</text>
</comment>
<dbReference type="Proteomes" id="UP000654075">
    <property type="component" value="Unassembled WGS sequence"/>
</dbReference>
<evidence type="ECO:0000313" key="1">
    <source>
        <dbReference type="EMBL" id="CAE8589174.1"/>
    </source>
</evidence>
<protein>
    <submittedName>
        <fullName evidence="1">Uncharacterized protein</fullName>
    </submittedName>
</protein>